<protein>
    <submittedName>
        <fullName evidence="10">BTAD domain-containing putative transcriptional regulator</fullName>
    </submittedName>
</protein>
<dbReference type="Pfam" id="PF13191">
    <property type="entry name" value="AAA_16"/>
    <property type="match status" value="1"/>
</dbReference>
<feature type="region of interest" description="Disordered" evidence="8">
    <location>
        <begin position="994"/>
        <end position="1032"/>
    </location>
</feature>
<evidence type="ECO:0000313" key="11">
    <source>
        <dbReference type="Proteomes" id="UP001422759"/>
    </source>
</evidence>
<dbReference type="RefSeq" id="WP_344463059.1">
    <property type="nucleotide sequence ID" value="NZ_BAAANT010000008.1"/>
</dbReference>
<evidence type="ECO:0000256" key="5">
    <source>
        <dbReference type="ARBA" id="ARBA00023163"/>
    </source>
</evidence>
<evidence type="ECO:0000259" key="9">
    <source>
        <dbReference type="PROSITE" id="PS51755"/>
    </source>
</evidence>
<dbReference type="PROSITE" id="PS50005">
    <property type="entry name" value="TPR"/>
    <property type="match status" value="1"/>
</dbReference>
<dbReference type="Gene3D" id="1.25.40.10">
    <property type="entry name" value="Tetratricopeptide repeat domain"/>
    <property type="match status" value="2"/>
</dbReference>
<dbReference type="SUPFAM" id="SSF46894">
    <property type="entry name" value="C-terminal effector domain of the bipartite response regulators"/>
    <property type="match status" value="1"/>
</dbReference>
<dbReference type="CDD" id="cd00383">
    <property type="entry name" value="trans_reg_C"/>
    <property type="match status" value="1"/>
</dbReference>
<keyword evidence="3" id="KW-0805">Transcription regulation</keyword>
<accession>A0ABN2Z9V7</accession>
<dbReference type="Gene3D" id="3.40.50.300">
    <property type="entry name" value="P-loop containing nucleotide triphosphate hydrolases"/>
    <property type="match status" value="1"/>
</dbReference>
<dbReference type="PRINTS" id="PR00364">
    <property type="entry name" value="DISEASERSIST"/>
</dbReference>
<keyword evidence="4 7" id="KW-0238">DNA-binding</keyword>
<dbReference type="SUPFAM" id="SSF52540">
    <property type="entry name" value="P-loop containing nucleoside triphosphate hydrolases"/>
    <property type="match status" value="1"/>
</dbReference>
<keyword evidence="6" id="KW-0802">TPR repeat</keyword>
<evidence type="ECO:0000256" key="4">
    <source>
        <dbReference type="ARBA" id="ARBA00023125"/>
    </source>
</evidence>
<evidence type="ECO:0000313" key="10">
    <source>
        <dbReference type="EMBL" id="GAA2138696.1"/>
    </source>
</evidence>
<comment type="caution">
    <text evidence="10">The sequence shown here is derived from an EMBL/GenBank/DDBJ whole genome shotgun (WGS) entry which is preliminary data.</text>
</comment>
<organism evidence="10 11">
    <name type="scientific">Kitasatospora kazusensis</name>
    <dbReference type="NCBI Taxonomy" id="407974"/>
    <lineage>
        <taxon>Bacteria</taxon>
        <taxon>Bacillati</taxon>
        <taxon>Actinomycetota</taxon>
        <taxon>Actinomycetes</taxon>
        <taxon>Kitasatosporales</taxon>
        <taxon>Streptomycetaceae</taxon>
        <taxon>Kitasatospora</taxon>
    </lineage>
</organism>
<dbReference type="SMART" id="SM01043">
    <property type="entry name" value="BTAD"/>
    <property type="match status" value="1"/>
</dbReference>
<dbReference type="PANTHER" id="PTHR35807">
    <property type="entry name" value="TRANSCRIPTIONAL REGULATOR REDD-RELATED"/>
    <property type="match status" value="1"/>
</dbReference>
<dbReference type="InterPro" id="IPR016032">
    <property type="entry name" value="Sig_transdc_resp-reg_C-effctor"/>
</dbReference>
<dbReference type="SUPFAM" id="SSF48452">
    <property type="entry name" value="TPR-like"/>
    <property type="match status" value="2"/>
</dbReference>
<dbReference type="InterPro" id="IPR027417">
    <property type="entry name" value="P-loop_NTPase"/>
</dbReference>
<feature type="compositionally biased region" description="Acidic residues" evidence="8">
    <location>
        <begin position="1001"/>
        <end position="1013"/>
    </location>
</feature>
<dbReference type="SMART" id="SM00862">
    <property type="entry name" value="Trans_reg_C"/>
    <property type="match status" value="1"/>
</dbReference>
<comment type="similarity">
    <text evidence="1">Belongs to the AfsR/DnrI/RedD regulatory family.</text>
</comment>
<dbReference type="InterPro" id="IPR036388">
    <property type="entry name" value="WH-like_DNA-bd_sf"/>
</dbReference>
<evidence type="ECO:0000256" key="6">
    <source>
        <dbReference type="PROSITE-ProRule" id="PRU00339"/>
    </source>
</evidence>
<feature type="domain" description="OmpR/PhoB-type" evidence="9">
    <location>
        <begin position="1"/>
        <end position="104"/>
    </location>
</feature>
<evidence type="ECO:0000256" key="1">
    <source>
        <dbReference type="ARBA" id="ARBA00005820"/>
    </source>
</evidence>
<evidence type="ECO:0000256" key="8">
    <source>
        <dbReference type="SAM" id="MobiDB-lite"/>
    </source>
</evidence>
<reference evidence="10 11" key="1">
    <citation type="journal article" date="2019" name="Int. J. Syst. Evol. Microbiol.">
        <title>The Global Catalogue of Microorganisms (GCM) 10K type strain sequencing project: providing services to taxonomists for standard genome sequencing and annotation.</title>
        <authorList>
            <consortium name="The Broad Institute Genomics Platform"/>
            <consortium name="The Broad Institute Genome Sequencing Center for Infectious Disease"/>
            <person name="Wu L."/>
            <person name="Ma J."/>
        </authorList>
    </citation>
    <scope>NUCLEOTIDE SEQUENCE [LARGE SCALE GENOMIC DNA]</scope>
    <source>
        <strain evidence="10 11">JCM 14560</strain>
    </source>
</reference>
<dbReference type="Pfam" id="PF13424">
    <property type="entry name" value="TPR_12"/>
    <property type="match status" value="2"/>
</dbReference>
<evidence type="ECO:0000256" key="7">
    <source>
        <dbReference type="PROSITE-ProRule" id="PRU01091"/>
    </source>
</evidence>
<dbReference type="PANTHER" id="PTHR35807:SF1">
    <property type="entry name" value="TRANSCRIPTIONAL REGULATOR REDD"/>
    <property type="match status" value="1"/>
</dbReference>
<dbReference type="EMBL" id="BAAANT010000008">
    <property type="protein sequence ID" value="GAA2138696.1"/>
    <property type="molecule type" value="Genomic_DNA"/>
</dbReference>
<dbReference type="Gene3D" id="1.10.10.10">
    <property type="entry name" value="Winged helix-like DNA-binding domain superfamily/Winged helix DNA-binding domain"/>
    <property type="match status" value="1"/>
</dbReference>
<dbReference type="Pfam" id="PF03704">
    <property type="entry name" value="BTAD"/>
    <property type="match status" value="1"/>
</dbReference>
<dbReference type="PROSITE" id="PS51755">
    <property type="entry name" value="OMPR_PHOB"/>
    <property type="match status" value="1"/>
</dbReference>
<proteinExistence type="inferred from homology"/>
<keyword evidence="2" id="KW-0902">Two-component regulatory system</keyword>
<feature type="DNA-binding region" description="OmpR/PhoB-type" evidence="7">
    <location>
        <begin position="1"/>
        <end position="104"/>
    </location>
</feature>
<feature type="compositionally biased region" description="Basic and acidic residues" evidence="8">
    <location>
        <begin position="1014"/>
        <end position="1024"/>
    </location>
</feature>
<dbReference type="InterPro" id="IPR011990">
    <property type="entry name" value="TPR-like_helical_dom_sf"/>
</dbReference>
<dbReference type="InterPro" id="IPR005158">
    <property type="entry name" value="BTAD"/>
</dbReference>
<sequence length="1032" mass="113727">MSASEPDEVRFEFGLLGPLTATAGGQEIAVGGPRQRTILARLLLAWGQVVSVDSLVEEVWDGRQPSTARTQVAICVAALRKAFKAAGREDGLIETVHPGYRLQTDGCRLDVRDFAGLAERAAAARQGTPAEAAEQYGQALALWRGPALAGVNGRELEEEAARLEEQRLSVYEAWTGMELVLGRHQEMIPRLVAVVRENPLREQLRQNLMLAQYRSGRRAEATETFREGRRRLIDELGLEPGPETQRLHAAILRDAPELTAPAPPAATAPAAAEGQDEPEVRVVAAQLPPNIPAFVGRGEELATLDGLLADRSREEPPALGFVTGVAGVGKTGLVVHWAHRAADAFPDGQLYADLRGHDEHQEPVTAGAVLRRFLRSLGVPGEQIPADQGERAAMYRSILADRRVLVVLDDARTFGQIRDLLPGNGRCCVLVTSREQQDHLAVGHGGVRVNLGVLPELESLELLGRIAGPERIARDEAGARKLGWLCDHLPLALRIAAARLASKPHWTVRHLVTRLADERRRLDELSAGELEVRASFGLSYRYLPADAAQLYRRLGLLDVPDFSAWVGAAVLDIPLLDAEDLMEQLVEAQLLEAVSISATGVLRYRFQNLLRLYARERAGTEESGTDQRDSLDRAFRGWLTLTEQAHRREYGGDFSIIHGTAERLHLDEDLVDELLTVPLDWLEAERPALVAAIGQACKQDMDEIAWDLTTSSLILFETRSYHEDWQLCSERALEATRRAGNRRGEAAMCAELAALKMYQRRFDQAAPLFTTAIELFEEVGEPHGRALALRNMAIIDRLRGDLGLAMERLEEARPALRAAGDTSVEAHALNQMAQIELELGRQDSAVRLSLEAVRLAETIGETRGKAQTLNRLAGAYLSQERFELAEETYREVLRIVREKRDSRGEVHALLGLGETQLGSGLADRAEVTLLESLALVQRLDDPMVEGRVNLALGRSLQRLARPGQARRSLETAREIFRQVGSPLWEQQVDAELAVTGSTSDDPSDPDPVDPEMEENPHPEWELTHIVRTAPTA</sequence>
<keyword evidence="11" id="KW-1185">Reference proteome</keyword>
<dbReference type="Pfam" id="PF00486">
    <property type="entry name" value="Trans_reg_C"/>
    <property type="match status" value="1"/>
</dbReference>
<dbReference type="Proteomes" id="UP001422759">
    <property type="component" value="Unassembled WGS sequence"/>
</dbReference>
<dbReference type="InterPro" id="IPR019734">
    <property type="entry name" value="TPR_rpt"/>
</dbReference>
<dbReference type="CDD" id="cd15831">
    <property type="entry name" value="BTAD"/>
    <property type="match status" value="1"/>
</dbReference>
<dbReference type="InterPro" id="IPR041664">
    <property type="entry name" value="AAA_16"/>
</dbReference>
<dbReference type="InterPro" id="IPR001867">
    <property type="entry name" value="OmpR/PhoB-type_DNA-bd"/>
</dbReference>
<name>A0ABN2Z9V7_9ACTN</name>
<evidence type="ECO:0000256" key="2">
    <source>
        <dbReference type="ARBA" id="ARBA00023012"/>
    </source>
</evidence>
<gene>
    <name evidence="10" type="ORF">GCM10009760_20230</name>
</gene>
<feature type="repeat" description="TPR" evidence="6">
    <location>
        <begin position="866"/>
        <end position="899"/>
    </location>
</feature>
<evidence type="ECO:0000256" key="3">
    <source>
        <dbReference type="ARBA" id="ARBA00023015"/>
    </source>
</evidence>
<dbReference type="InterPro" id="IPR051677">
    <property type="entry name" value="AfsR-DnrI-RedD_regulator"/>
</dbReference>
<dbReference type="SMART" id="SM00028">
    <property type="entry name" value="TPR"/>
    <property type="match status" value="5"/>
</dbReference>
<keyword evidence="5" id="KW-0804">Transcription</keyword>